<dbReference type="Proteomes" id="UP001146120">
    <property type="component" value="Unassembled WGS sequence"/>
</dbReference>
<evidence type="ECO:0000256" key="1">
    <source>
        <dbReference type="SAM" id="MobiDB-lite"/>
    </source>
</evidence>
<dbReference type="SUPFAM" id="SSF47473">
    <property type="entry name" value="EF-hand"/>
    <property type="match status" value="1"/>
</dbReference>
<dbReference type="Gene3D" id="1.10.238.10">
    <property type="entry name" value="EF-hand"/>
    <property type="match status" value="1"/>
</dbReference>
<evidence type="ECO:0000313" key="2">
    <source>
        <dbReference type="EMBL" id="DAZ92914.1"/>
    </source>
</evidence>
<accession>A0AAV2YIP3</accession>
<dbReference type="AlphaFoldDB" id="A0AAV2YIP3"/>
<organism evidence="2 3">
    <name type="scientific">Lagenidium giganteum</name>
    <dbReference type="NCBI Taxonomy" id="4803"/>
    <lineage>
        <taxon>Eukaryota</taxon>
        <taxon>Sar</taxon>
        <taxon>Stramenopiles</taxon>
        <taxon>Oomycota</taxon>
        <taxon>Peronosporomycetes</taxon>
        <taxon>Pythiales</taxon>
        <taxon>Pythiaceae</taxon>
    </lineage>
</organism>
<dbReference type="EMBL" id="DAKRPA010000367">
    <property type="protein sequence ID" value="DAZ92914.1"/>
    <property type="molecule type" value="Genomic_DNA"/>
</dbReference>
<feature type="non-terminal residue" evidence="2">
    <location>
        <position position="1"/>
    </location>
</feature>
<keyword evidence="3" id="KW-1185">Reference proteome</keyword>
<sequence>NPALEVDVATSESDVTKRTIRVDKRLETQRVLTQSIRKKLLRGVLGSRFDGFLGVQEALFHLDEHNEGYLGERAFVKQVLGRLKHPLTKAETEFLLANLRMRSQHNGAPRIDYEQMAIMCNLESDDSASDDDTDAGSKQQQPSAARPPSSPVRVPQLGADFLAAEKRLEIFLHQPMSQPDQKGDIETPRSAYSGAEMFLELAERIDEGKTGFLSEKDFQEVLRHCRVDVSATLLKSILSRFTRASDNCINYSAFLGRYAHDPRSARERRKLKVAVAQWLKASGAHALPNDLLAYMRLRLEQYDKRLHNQKKGRVPREGAFYAADVVHLSGID</sequence>
<feature type="compositionally biased region" description="Acidic residues" evidence="1">
    <location>
        <begin position="124"/>
        <end position="134"/>
    </location>
</feature>
<evidence type="ECO:0008006" key="4">
    <source>
        <dbReference type="Google" id="ProtNLM"/>
    </source>
</evidence>
<feature type="region of interest" description="Disordered" evidence="1">
    <location>
        <begin position="124"/>
        <end position="153"/>
    </location>
</feature>
<gene>
    <name evidence="2" type="ORF">N0F65_011319</name>
</gene>
<protein>
    <recommendedName>
        <fullName evidence="4">Calmodulin</fullName>
    </recommendedName>
</protein>
<feature type="compositionally biased region" description="Low complexity" evidence="1">
    <location>
        <begin position="136"/>
        <end position="153"/>
    </location>
</feature>
<proteinExistence type="predicted"/>
<name>A0AAV2YIP3_9STRA</name>
<dbReference type="InterPro" id="IPR011992">
    <property type="entry name" value="EF-hand-dom_pair"/>
</dbReference>
<evidence type="ECO:0000313" key="3">
    <source>
        <dbReference type="Proteomes" id="UP001146120"/>
    </source>
</evidence>
<reference evidence="2" key="2">
    <citation type="journal article" date="2023" name="Microbiol Resour">
        <title>Decontamination and Annotation of the Draft Genome Sequence of the Oomycete Lagenidium giganteum ARSEF 373.</title>
        <authorList>
            <person name="Morgan W.R."/>
            <person name="Tartar A."/>
        </authorList>
    </citation>
    <scope>NUCLEOTIDE SEQUENCE</scope>
    <source>
        <strain evidence="2">ARSEF 373</strain>
    </source>
</reference>
<reference evidence="2" key="1">
    <citation type="submission" date="2022-11" db="EMBL/GenBank/DDBJ databases">
        <authorList>
            <person name="Morgan W.R."/>
            <person name="Tartar A."/>
        </authorList>
    </citation>
    <scope>NUCLEOTIDE SEQUENCE</scope>
    <source>
        <strain evidence="2">ARSEF 373</strain>
    </source>
</reference>
<comment type="caution">
    <text evidence="2">The sequence shown here is derived from an EMBL/GenBank/DDBJ whole genome shotgun (WGS) entry which is preliminary data.</text>
</comment>